<dbReference type="GO" id="GO:0016539">
    <property type="term" value="P:intein-mediated protein splicing"/>
    <property type="evidence" value="ECO:0007669"/>
    <property type="project" value="InterPro"/>
</dbReference>
<comment type="similarity">
    <text evidence="1 13">Belongs to the helicase family. DnaB subfamily.</text>
</comment>
<dbReference type="InterPro" id="IPR036185">
    <property type="entry name" value="DNA_heli_DnaB-like_N_sf"/>
</dbReference>
<evidence type="ECO:0000256" key="4">
    <source>
        <dbReference type="ARBA" id="ARBA00022737"/>
    </source>
</evidence>
<dbReference type="GO" id="GO:0006269">
    <property type="term" value="P:DNA replication, synthesis of primer"/>
    <property type="evidence" value="ECO:0007669"/>
    <property type="project" value="UniProtKB-UniRule"/>
</dbReference>
<feature type="domain" description="SF4 helicase" evidence="14">
    <location>
        <begin position="156"/>
        <end position="361"/>
    </location>
</feature>
<protein>
    <recommendedName>
        <fullName evidence="13">Replicative DNA helicase</fullName>
        <ecNumber evidence="13">5.6.2.3</ecNumber>
    </recommendedName>
</protein>
<dbReference type="Pfam" id="PF14890">
    <property type="entry name" value="Intein_splicing"/>
    <property type="match status" value="1"/>
</dbReference>
<evidence type="ECO:0000256" key="9">
    <source>
        <dbReference type="ARBA" id="ARBA00023125"/>
    </source>
</evidence>
<evidence type="ECO:0000256" key="5">
    <source>
        <dbReference type="ARBA" id="ARBA00022741"/>
    </source>
</evidence>
<feature type="domain" description="SF4 helicase" evidence="14">
    <location>
        <begin position="512"/>
        <end position="568"/>
    </location>
</feature>
<dbReference type="InterPro" id="IPR007694">
    <property type="entry name" value="DNA_helicase_DnaB-like_C"/>
</dbReference>
<keyword evidence="2 13" id="KW-0639">Primosome</keyword>
<dbReference type="PROSITE" id="PS50817">
    <property type="entry name" value="INTEIN_N_TER"/>
    <property type="match status" value="1"/>
</dbReference>
<dbReference type="GO" id="GO:0003677">
    <property type="term" value="F:DNA binding"/>
    <property type="evidence" value="ECO:0007669"/>
    <property type="project" value="UniProtKB-UniRule"/>
</dbReference>
<keyword evidence="4" id="KW-0677">Repeat</keyword>
<evidence type="ECO:0000256" key="12">
    <source>
        <dbReference type="ARBA" id="ARBA00048954"/>
    </source>
</evidence>
<evidence type="ECO:0000256" key="6">
    <source>
        <dbReference type="ARBA" id="ARBA00022801"/>
    </source>
</evidence>
<dbReference type="Gene3D" id="2.170.16.10">
    <property type="entry name" value="Hedgehog/Intein (Hint) domain"/>
    <property type="match status" value="1"/>
</dbReference>
<reference evidence="15" key="1">
    <citation type="submission" date="2015-07" db="EMBL/GenBank/DDBJ databases">
        <title>Reconstructing the complex evolutionary history of mobile plasmids in red algal genomes.</title>
        <authorList>
            <person name="Lee J."/>
            <person name="Kim K.M."/>
            <person name="Yang E.C."/>
            <person name="Miller K.A."/>
            <person name="Boo S.M."/>
            <person name="Bhattacharya D."/>
            <person name="Yoon H.S."/>
        </authorList>
    </citation>
    <scope>NUCLEOTIDE SEQUENCE</scope>
</reference>
<keyword evidence="6 13" id="KW-0378">Hydrolase</keyword>
<name>A0A141SF18_9RHOD</name>
<dbReference type="EC" id="5.6.2.3" evidence="13"/>
<dbReference type="SUPFAM" id="SSF48024">
    <property type="entry name" value="N-terminal domain of DnaB helicase"/>
    <property type="match status" value="1"/>
</dbReference>
<dbReference type="GO" id="GO:0005829">
    <property type="term" value="C:cytosol"/>
    <property type="evidence" value="ECO:0007669"/>
    <property type="project" value="TreeGrafter"/>
</dbReference>
<dbReference type="GO" id="GO:0016887">
    <property type="term" value="F:ATP hydrolysis activity"/>
    <property type="evidence" value="ECO:0007669"/>
    <property type="project" value="RHEA"/>
</dbReference>
<dbReference type="InterPro" id="IPR036844">
    <property type="entry name" value="Hint_dom_sf"/>
</dbReference>
<comment type="catalytic activity">
    <reaction evidence="12 13">
        <text>ATP + H2O = ADP + phosphate + H(+)</text>
        <dbReference type="Rhea" id="RHEA:13065"/>
        <dbReference type="ChEBI" id="CHEBI:15377"/>
        <dbReference type="ChEBI" id="CHEBI:15378"/>
        <dbReference type="ChEBI" id="CHEBI:30616"/>
        <dbReference type="ChEBI" id="CHEBI:43474"/>
        <dbReference type="ChEBI" id="CHEBI:456216"/>
        <dbReference type="EC" id="5.6.2.3"/>
    </reaction>
</comment>
<evidence type="ECO:0000256" key="8">
    <source>
        <dbReference type="ARBA" id="ARBA00022840"/>
    </source>
</evidence>
<dbReference type="SMART" id="SM00306">
    <property type="entry name" value="HintN"/>
    <property type="match status" value="1"/>
</dbReference>
<organism evidence="15">
    <name type="scientific">Pyropia pulchra</name>
    <dbReference type="NCBI Taxonomy" id="60925"/>
    <lineage>
        <taxon>Eukaryota</taxon>
        <taxon>Rhodophyta</taxon>
        <taxon>Bangiophyceae</taxon>
        <taxon>Bangiales</taxon>
        <taxon>Bangiaceae</taxon>
        <taxon>Pyropia</taxon>
    </lineage>
</organism>
<keyword evidence="9 13" id="KW-0238">DNA-binding</keyword>
<evidence type="ECO:0000256" key="13">
    <source>
        <dbReference type="RuleBase" id="RU362085"/>
    </source>
</evidence>
<geneLocation type="plastid" evidence="15"/>
<evidence type="ECO:0000256" key="1">
    <source>
        <dbReference type="ARBA" id="ARBA00008428"/>
    </source>
</evidence>
<keyword evidence="10" id="KW-0413">Isomerase</keyword>
<evidence type="ECO:0000256" key="3">
    <source>
        <dbReference type="ARBA" id="ARBA00022705"/>
    </source>
</evidence>
<dbReference type="InterPro" id="IPR003587">
    <property type="entry name" value="Hint_dom_N"/>
</dbReference>
<accession>A0A141SF18</accession>
<dbReference type="PROSITE" id="PS51199">
    <property type="entry name" value="SF4_HELICASE"/>
    <property type="match status" value="2"/>
</dbReference>
<dbReference type="AlphaFoldDB" id="A0A141SF18"/>
<dbReference type="RefSeq" id="YP_009244644.1">
    <property type="nucleotide sequence ID" value="NC_029861.1"/>
</dbReference>
<dbReference type="PANTHER" id="PTHR30153:SF2">
    <property type="entry name" value="REPLICATIVE DNA HELICASE"/>
    <property type="match status" value="1"/>
</dbReference>
<dbReference type="CDD" id="cd00081">
    <property type="entry name" value="Hint"/>
    <property type="match status" value="1"/>
</dbReference>
<dbReference type="GO" id="GO:0005524">
    <property type="term" value="F:ATP binding"/>
    <property type="evidence" value="ECO:0007669"/>
    <property type="project" value="UniProtKB-UniRule"/>
</dbReference>
<keyword evidence="5 13" id="KW-0547">Nucleotide-binding</keyword>
<dbReference type="InterPro" id="IPR006141">
    <property type="entry name" value="Intein_N"/>
</dbReference>
<gene>
    <name evidence="15" type="primary">dnaB</name>
    <name evidence="15" type="ORF">Ppul_029</name>
</gene>
<keyword evidence="3 13" id="KW-0235">DNA replication</keyword>
<evidence type="ECO:0000256" key="7">
    <source>
        <dbReference type="ARBA" id="ARBA00022806"/>
    </source>
</evidence>
<dbReference type="InterPro" id="IPR003586">
    <property type="entry name" value="Hint_dom_C"/>
</dbReference>
<dbReference type="SUPFAM" id="SSF51294">
    <property type="entry name" value="Hedgehog/intein (Hint) domain"/>
    <property type="match status" value="1"/>
</dbReference>
<dbReference type="PROSITE" id="PS50818">
    <property type="entry name" value="INTEIN_C_TER"/>
    <property type="match status" value="1"/>
</dbReference>
<dbReference type="InterPro" id="IPR016136">
    <property type="entry name" value="DNA_helicase_N/primase_C"/>
</dbReference>
<dbReference type="PANTHER" id="PTHR30153">
    <property type="entry name" value="REPLICATIVE DNA HELICASE DNAB"/>
    <property type="match status" value="1"/>
</dbReference>
<comment type="function">
    <text evidence="11">The intein is an endonuclease.</text>
</comment>
<keyword evidence="15" id="KW-0934">Plastid</keyword>
<dbReference type="NCBIfam" id="TIGR01443">
    <property type="entry name" value="intein_Cterm"/>
    <property type="match status" value="1"/>
</dbReference>
<dbReference type="GO" id="GO:0043139">
    <property type="term" value="F:5'-3' DNA helicase activity"/>
    <property type="evidence" value="ECO:0007669"/>
    <property type="project" value="UniProtKB-EC"/>
</dbReference>
<dbReference type="Gene3D" id="1.10.860.10">
    <property type="entry name" value="DNAb Helicase, Chain A"/>
    <property type="match status" value="1"/>
</dbReference>
<dbReference type="Pfam" id="PF03796">
    <property type="entry name" value="DnaB_C"/>
    <property type="match status" value="1"/>
</dbReference>
<dbReference type="CDD" id="cd00984">
    <property type="entry name" value="DnaB_C"/>
    <property type="match status" value="1"/>
</dbReference>
<evidence type="ECO:0000256" key="11">
    <source>
        <dbReference type="ARBA" id="ARBA00044940"/>
    </source>
</evidence>
<keyword evidence="8 13" id="KW-0067">ATP-binding</keyword>
<dbReference type="EMBL" id="KT266789">
    <property type="protein sequence ID" value="AMK96886.1"/>
    <property type="molecule type" value="Genomic_DNA"/>
</dbReference>
<dbReference type="NCBIfam" id="TIGR00665">
    <property type="entry name" value="DnaB"/>
    <property type="match status" value="1"/>
</dbReference>
<evidence type="ECO:0000259" key="14">
    <source>
        <dbReference type="PROSITE" id="PS51199"/>
    </source>
</evidence>
<evidence type="ECO:0000313" key="15">
    <source>
        <dbReference type="EMBL" id="AMK96886.1"/>
    </source>
</evidence>
<keyword evidence="7 13" id="KW-0347">Helicase</keyword>
<comment type="function">
    <text evidence="13">The main replicative DNA helicase, it participates in initiation and elongation during chromosome replication. Travels ahead of the DNA replisome, separating dsDNA into templates for DNA synthesis. A processive ATP-dependent 5'-3' DNA helicase it has DNA-dependent ATPase activity.</text>
</comment>
<dbReference type="InterPro" id="IPR030934">
    <property type="entry name" value="Intein_C"/>
</dbReference>
<dbReference type="InterPro" id="IPR007692">
    <property type="entry name" value="DNA_helicase_DnaB"/>
</dbReference>
<dbReference type="SUPFAM" id="SSF52540">
    <property type="entry name" value="P-loop containing nucleoside triphosphate hydrolases"/>
    <property type="match status" value="1"/>
</dbReference>
<evidence type="ECO:0000256" key="2">
    <source>
        <dbReference type="ARBA" id="ARBA00022515"/>
    </source>
</evidence>
<dbReference type="SMART" id="SM00305">
    <property type="entry name" value="HintC"/>
    <property type="match status" value="1"/>
</dbReference>
<dbReference type="InterPro" id="IPR027417">
    <property type="entry name" value="P-loop_NTPase"/>
</dbReference>
<evidence type="ECO:0000256" key="10">
    <source>
        <dbReference type="ARBA" id="ARBA00023235"/>
    </source>
</evidence>
<dbReference type="GeneID" id="27216241"/>
<proteinExistence type="inferred from homology"/>
<sequence>MLTQEPKSLLKSVEKLSPNFFYFTSNALLYRAALENINHIKKISVGNFLTNLKTGKIITQLNELDDVVSAVEQAPLSDVIGEYSSVIVDNYIKRLLLLYGDSLCLISSSKWPIKQSNITSFVNQLTKAYEILEDRDTQTLATILAHILVHLDTTKKISINSSVLSGFTELDSITQGFQKSDLIILAGRPSMGKTAFAINVTRYIINHEQAFIILFSLEMSTEQLLRRILSQECHLNGQKIQSGQLTNNEWQHVIEKSKALADLNLYIDDSAKISTHTIKSKVKFFKLQGKKIELIIIDYLQLLQDGKQTDNRSQELSFITRSLKILAKDLNLPILVLSQLNRNLETRSDKRPLLSDLRESGCISKFSYLQIPLHNRPQILFNFHYKNIKVVSFTAQKLYLFKNGTANILKTGKKPIYKIITQSGRHIQLTNNHKLLTEQGWKRCDEIDQNSMLAIQINLAKDRQAILNSFHSSSLIFENLRNIYIISLQTVFDLSCKFLYNFIANNFIVHNSIEQDADLVIMLYRENYYTQETEKENLTEIIIAKHRNGPVGTFQLKFDSYLASFSNT</sequence>
<dbReference type="Gene3D" id="3.40.50.300">
    <property type="entry name" value="P-loop containing nucleotide triphosphate hydrolases"/>
    <property type="match status" value="2"/>
</dbReference>